<feature type="domain" description="Phasin" evidence="1">
    <location>
        <begin position="79"/>
        <end position="177"/>
    </location>
</feature>
<protein>
    <recommendedName>
        <fullName evidence="1">Phasin domain-containing protein</fullName>
    </recommendedName>
</protein>
<gene>
    <name evidence="2" type="ORF">METZ01_LOCUS36145</name>
</gene>
<dbReference type="EMBL" id="UINC01001544">
    <property type="protein sequence ID" value="SUZ83291.1"/>
    <property type="molecule type" value="Genomic_DNA"/>
</dbReference>
<dbReference type="InterPro" id="IPR018968">
    <property type="entry name" value="Phasin"/>
</dbReference>
<evidence type="ECO:0000313" key="2">
    <source>
        <dbReference type="EMBL" id="SUZ83291.1"/>
    </source>
</evidence>
<dbReference type="AlphaFoldDB" id="A0A381QV60"/>
<name>A0A381QV60_9ZZZZ</name>
<dbReference type="NCBIfam" id="TIGR01841">
    <property type="entry name" value="phasin"/>
    <property type="match status" value="1"/>
</dbReference>
<proteinExistence type="predicted"/>
<dbReference type="Pfam" id="PF09361">
    <property type="entry name" value="Phasin_2"/>
    <property type="match status" value="1"/>
</dbReference>
<organism evidence="2">
    <name type="scientific">marine metagenome</name>
    <dbReference type="NCBI Taxonomy" id="408172"/>
    <lineage>
        <taxon>unclassified sequences</taxon>
        <taxon>metagenomes</taxon>
        <taxon>ecological metagenomes</taxon>
    </lineage>
</organism>
<reference evidence="2" key="1">
    <citation type="submission" date="2018-05" db="EMBL/GenBank/DDBJ databases">
        <authorList>
            <person name="Lanie J.A."/>
            <person name="Ng W.-L."/>
            <person name="Kazmierczak K.M."/>
            <person name="Andrzejewski T.M."/>
            <person name="Davidsen T.M."/>
            <person name="Wayne K.J."/>
            <person name="Tettelin H."/>
            <person name="Glass J.I."/>
            <person name="Rusch D."/>
            <person name="Podicherti R."/>
            <person name="Tsui H.-C.T."/>
            <person name="Winkler M.E."/>
        </authorList>
    </citation>
    <scope>NUCLEOTIDE SEQUENCE</scope>
</reference>
<dbReference type="InterPro" id="IPR010127">
    <property type="entry name" value="Phasin_subfam-1"/>
</dbReference>
<sequence length="201" mass="22378">MCEKQRFFDLKCMILSILSHRNIFLAYYIAMQYKRAYMYNNNNKYKEIYMTNDYTNPFDFFDYQKFLSAVKLPTAGSNEQATAGSKKTLEAYAGASKAIYEGFNTFAKKQVEILNSAIASAKEAGSDLTSGKPQDNAAKSIALTKQSIEAAQANVSDLVKIYEKTANETFAILNTRFLEGLSELQDVAANASNKASAPLKK</sequence>
<evidence type="ECO:0000259" key="1">
    <source>
        <dbReference type="Pfam" id="PF09361"/>
    </source>
</evidence>
<accession>A0A381QV60</accession>